<proteinExistence type="inferred from homology"/>
<dbReference type="CDD" id="cd00534">
    <property type="entry name" value="DHNA_DHNTPE"/>
    <property type="match status" value="1"/>
</dbReference>
<evidence type="ECO:0000259" key="7">
    <source>
        <dbReference type="SMART" id="SM00905"/>
    </source>
</evidence>
<evidence type="ECO:0000256" key="2">
    <source>
        <dbReference type="ARBA" id="ARBA00005013"/>
    </source>
</evidence>
<sequence>MDAESLLRGDKLILRGLLFHGFHGVNPEERISGQKFMVDIDAWMDLRAAGKSDNLSDSVSYTDIYQIAQEVIEGPPHNLLESVAHKIATTTLTNHHQISAVRVLVGKPQVAVKGKEKTCTTWSISEWRMLWPPLMFVKIRRRLLSFDLES</sequence>
<dbReference type="Pfam" id="PF02152">
    <property type="entry name" value="FolB"/>
    <property type="match status" value="1"/>
</dbReference>
<evidence type="ECO:0000256" key="3">
    <source>
        <dbReference type="ARBA" id="ARBA00005708"/>
    </source>
</evidence>
<dbReference type="EMBL" id="JASCZI010181357">
    <property type="protein sequence ID" value="MED6182477.1"/>
    <property type="molecule type" value="Genomic_DNA"/>
</dbReference>
<keyword evidence="4 6" id="KW-0289">Folate biosynthesis</keyword>
<comment type="catalytic activity">
    <reaction evidence="1 6">
        <text>7,8-dihydroneopterin = 6-hydroxymethyl-7,8-dihydropterin + glycolaldehyde</text>
        <dbReference type="Rhea" id="RHEA:10540"/>
        <dbReference type="ChEBI" id="CHEBI:17001"/>
        <dbReference type="ChEBI" id="CHEBI:17071"/>
        <dbReference type="ChEBI" id="CHEBI:44841"/>
        <dbReference type="EC" id="4.1.2.25"/>
    </reaction>
</comment>
<comment type="similarity">
    <text evidence="3 6">Belongs to the DHNA family.</text>
</comment>
<accession>A0ABU6W9N5</accession>
<dbReference type="NCBIfam" id="TIGR00526">
    <property type="entry name" value="folB_dom"/>
    <property type="match status" value="1"/>
</dbReference>
<evidence type="ECO:0000313" key="8">
    <source>
        <dbReference type="EMBL" id="MED6182477.1"/>
    </source>
</evidence>
<dbReference type="InterPro" id="IPR006156">
    <property type="entry name" value="Dihydroneopterin_aldolase"/>
</dbReference>
<comment type="function">
    <text evidence="6">Catalyzes the conversion of 7,8-dihydroneopterin to 6-hydroxymethyl-7,8-dihydropterin.</text>
</comment>
<dbReference type="SMART" id="SM00905">
    <property type="entry name" value="FolB"/>
    <property type="match status" value="1"/>
</dbReference>
<feature type="domain" description="Dihydroneopterin aldolase/epimerase" evidence="7">
    <location>
        <begin position="12"/>
        <end position="123"/>
    </location>
</feature>
<evidence type="ECO:0000256" key="6">
    <source>
        <dbReference type="RuleBase" id="RU362079"/>
    </source>
</evidence>
<evidence type="ECO:0000313" key="9">
    <source>
        <dbReference type="Proteomes" id="UP001341840"/>
    </source>
</evidence>
<dbReference type="PANTHER" id="PTHR42844:SF1">
    <property type="entry name" value="DIHYDRONEOPTERIN ALDOLASE 1-RELATED"/>
    <property type="match status" value="1"/>
</dbReference>
<dbReference type="SUPFAM" id="SSF55620">
    <property type="entry name" value="Tetrahydrobiopterin biosynthesis enzymes-like"/>
    <property type="match status" value="1"/>
</dbReference>
<keyword evidence="5 6" id="KW-0456">Lyase</keyword>
<protein>
    <recommendedName>
        <fullName evidence="6">7,8-dihydroneopterin aldolase</fullName>
        <ecNumber evidence="6">4.1.2.25</ecNumber>
    </recommendedName>
</protein>
<comment type="caution">
    <text evidence="8">The sequence shown here is derived from an EMBL/GenBank/DDBJ whole genome shotgun (WGS) entry which is preliminary data.</text>
</comment>
<dbReference type="NCBIfam" id="TIGR00525">
    <property type="entry name" value="folB"/>
    <property type="match status" value="1"/>
</dbReference>
<comment type="pathway">
    <text evidence="2 6">Cofactor biosynthesis; tetrahydrofolate biosynthesis; 2-amino-4-hydroxy-6-hydroxymethyl-7,8-dihydropteridine diphosphate from 7,8-dihydroneopterin triphosphate: step 3/4.</text>
</comment>
<dbReference type="Proteomes" id="UP001341840">
    <property type="component" value="Unassembled WGS sequence"/>
</dbReference>
<dbReference type="Gene3D" id="3.30.1130.10">
    <property type="match status" value="1"/>
</dbReference>
<dbReference type="PANTHER" id="PTHR42844">
    <property type="entry name" value="DIHYDRONEOPTERIN ALDOLASE 1-RELATED"/>
    <property type="match status" value="1"/>
</dbReference>
<name>A0ABU6W9N5_9FABA</name>
<reference evidence="8 9" key="1">
    <citation type="journal article" date="2023" name="Plants (Basel)">
        <title>Bridging the Gap: Combining Genomics and Transcriptomics Approaches to Understand Stylosanthes scabra, an Orphan Legume from the Brazilian Caatinga.</title>
        <authorList>
            <person name="Ferreira-Neto J.R.C."/>
            <person name="da Silva M.D."/>
            <person name="Binneck E."/>
            <person name="de Melo N.F."/>
            <person name="da Silva R.H."/>
            <person name="de Melo A.L.T.M."/>
            <person name="Pandolfi V."/>
            <person name="Bustamante F.O."/>
            <person name="Brasileiro-Vidal A.C."/>
            <person name="Benko-Iseppon A.M."/>
        </authorList>
    </citation>
    <scope>NUCLEOTIDE SEQUENCE [LARGE SCALE GENOMIC DNA]</scope>
    <source>
        <tissue evidence="8">Leaves</tissue>
    </source>
</reference>
<evidence type="ECO:0000256" key="5">
    <source>
        <dbReference type="ARBA" id="ARBA00023239"/>
    </source>
</evidence>
<organism evidence="8 9">
    <name type="scientific">Stylosanthes scabra</name>
    <dbReference type="NCBI Taxonomy" id="79078"/>
    <lineage>
        <taxon>Eukaryota</taxon>
        <taxon>Viridiplantae</taxon>
        <taxon>Streptophyta</taxon>
        <taxon>Embryophyta</taxon>
        <taxon>Tracheophyta</taxon>
        <taxon>Spermatophyta</taxon>
        <taxon>Magnoliopsida</taxon>
        <taxon>eudicotyledons</taxon>
        <taxon>Gunneridae</taxon>
        <taxon>Pentapetalae</taxon>
        <taxon>rosids</taxon>
        <taxon>fabids</taxon>
        <taxon>Fabales</taxon>
        <taxon>Fabaceae</taxon>
        <taxon>Papilionoideae</taxon>
        <taxon>50 kb inversion clade</taxon>
        <taxon>dalbergioids sensu lato</taxon>
        <taxon>Dalbergieae</taxon>
        <taxon>Pterocarpus clade</taxon>
        <taxon>Stylosanthes</taxon>
    </lineage>
</organism>
<keyword evidence="9" id="KW-1185">Reference proteome</keyword>
<evidence type="ECO:0000256" key="1">
    <source>
        <dbReference type="ARBA" id="ARBA00001353"/>
    </source>
</evidence>
<evidence type="ECO:0000256" key="4">
    <source>
        <dbReference type="ARBA" id="ARBA00022909"/>
    </source>
</evidence>
<dbReference type="InterPro" id="IPR043133">
    <property type="entry name" value="GTP-CH-I_C/QueF"/>
</dbReference>
<gene>
    <name evidence="8" type="primary">FOLB1</name>
    <name evidence="8" type="ORF">PIB30_028743</name>
</gene>
<dbReference type="InterPro" id="IPR006157">
    <property type="entry name" value="FolB_dom"/>
</dbReference>
<dbReference type="EC" id="4.1.2.25" evidence="6"/>